<dbReference type="InterPro" id="IPR017441">
    <property type="entry name" value="Protein_kinase_ATP_BS"/>
</dbReference>
<keyword evidence="4" id="KW-0808">Transferase</keyword>
<sequence length="435" mass="50273">MPKNYKFHDDDNSEESCYESEGETEYYPEKNIGSGTYAKARKFQSADGQRSCAVLKPRDQDDIGFKEVYNKYQFFKTLYPTQNIELIEQENTYRLVLPYIVGIPYEKLHFTNQMQQIKLFISAIEALKDCHNKGYIVLDLKADNIHYDINSGKSYLLDGGISVKKDELLDPDIFAVDSNEDRMSKKKKYTQIAPECWSKTPISAQKSMDVYALGSMMQSVLKPSSDINRLIQLCLAPKPEHRPTLHTLEKQLRKLLLRPRNQQNPSPAKYSSNAKSNYAYSLKILAEQGIVPTKRQYKRLRRNNKIPKAIVDFNNACAQIHEHHNTIKNIYFNIYKRETLTLMLRGAVEFKKEYPTIEKRALIFINTQLFKKFTETQAVKILTTLNSSQAELATTLTVSKSRNSIFNAPKKIPENDEASWWGKRTNLFAKSYLVP</sequence>
<dbReference type="OrthoDB" id="5652550at2"/>
<dbReference type="GO" id="GO:0005524">
    <property type="term" value="F:ATP binding"/>
    <property type="evidence" value="ECO:0007669"/>
    <property type="project" value="UniProtKB-UniRule"/>
</dbReference>
<evidence type="ECO:0000256" key="2">
    <source>
        <dbReference type="SAM" id="MobiDB-lite"/>
    </source>
</evidence>
<keyword evidence="1" id="KW-0067">ATP-binding</keyword>
<proteinExistence type="predicted"/>
<gene>
    <name evidence="4" type="ORF">Lboz_0208</name>
</gene>
<dbReference type="PATRIC" id="fig|447.4.peg.222"/>
<dbReference type="Proteomes" id="UP000054695">
    <property type="component" value="Unassembled WGS sequence"/>
</dbReference>
<evidence type="ECO:0000256" key="1">
    <source>
        <dbReference type="PROSITE-ProRule" id="PRU10141"/>
    </source>
</evidence>
<evidence type="ECO:0000259" key="3">
    <source>
        <dbReference type="PROSITE" id="PS50011"/>
    </source>
</evidence>
<dbReference type="PROSITE" id="PS50011">
    <property type="entry name" value="PROTEIN_KINASE_DOM"/>
    <property type="match status" value="1"/>
</dbReference>
<dbReference type="AlphaFoldDB" id="A0A0W0S1A8"/>
<dbReference type="Gene3D" id="1.10.510.10">
    <property type="entry name" value="Transferase(Phosphotransferase) domain 1"/>
    <property type="match status" value="1"/>
</dbReference>
<evidence type="ECO:0000313" key="4">
    <source>
        <dbReference type="EMBL" id="KTC77255.1"/>
    </source>
</evidence>
<feature type="region of interest" description="Disordered" evidence="2">
    <location>
        <begin position="1"/>
        <end position="31"/>
    </location>
</feature>
<dbReference type="InterPro" id="IPR011009">
    <property type="entry name" value="Kinase-like_dom_sf"/>
</dbReference>
<dbReference type="STRING" id="447.Lboz_0208"/>
<name>A0A0W0S1A8_LEGBO</name>
<keyword evidence="5" id="KW-1185">Reference proteome</keyword>
<dbReference type="GO" id="GO:0004672">
    <property type="term" value="F:protein kinase activity"/>
    <property type="evidence" value="ECO:0007669"/>
    <property type="project" value="InterPro"/>
</dbReference>
<feature type="compositionally biased region" description="Acidic residues" evidence="2">
    <location>
        <begin position="11"/>
        <end position="26"/>
    </location>
</feature>
<dbReference type="SMART" id="SM00220">
    <property type="entry name" value="S_TKc"/>
    <property type="match status" value="1"/>
</dbReference>
<feature type="compositionally biased region" description="Basic and acidic residues" evidence="2">
    <location>
        <begin position="1"/>
        <end position="10"/>
    </location>
</feature>
<feature type="binding site" evidence="1">
    <location>
        <position position="56"/>
    </location>
    <ligand>
        <name>ATP</name>
        <dbReference type="ChEBI" id="CHEBI:30616"/>
    </ligand>
</feature>
<organism evidence="4 5">
    <name type="scientific">Legionella bozemanae</name>
    <name type="common">Fluoribacter bozemanae</name>
    <dbReference type="NCBI Taxonomy" id="447"/>
    <lineage>
        <taxon>Bacteria</taxon>
        <taxon>Pseudomonadati</taxon>
        <taxon>Pseudomonadota</taxon>
        <taxon>Gammaproteobacteria</taxon>
        <taxon>Legionellales</taxon>
        <taxon>Legionellaceae</taxon>
        <taxon>Legionella</taxon>
    </lineage>
</organism>
<dbReference type="SUPFAM" id="SSF56112">
    <property type="entry name" value="Protein kinase-like (PK-like)"/>
    <property type="match status" value="1"/>
</dbReference>
<feature type="domain" description="Protein kinase" evidence="3">
    <location>
        <begin position="26"/>
        <end position="256"/>
    </location>
</feature>
<accession>A0A0W0S1A8</accession>
<reference evidence="4 5" key="1">
    <citation type="submission" date="2015-11" db="EMBL/GenBank/DDBJ databases">
        <title>Genomic analysis of 38 Legionella species identifies large and diverse effector repertoires.</title>
        <authorList>
            <person name="Burstein D."/>
            <person name="Amaro F."/>
            <person name="Zusman T."/>
            <person name="Lifshitz Z."/>
            <person name="Cohen O."/>
            <person name="Gilbert J.A."/>
            <person name="Pupko T."/>
            <person name="Shuman H.A."/>
            <person name="Segal G."/>
        </authorList>
    </citation>
    <scope>NUCLEOTIDE SEQUENCE [LARGE SCALE GENOMIC DNA]</scope>
    <source>
        <strain evidence="4 5">WIGA</strain>
    </source>
</reference>
<keyword evidence="1" id="KW-0547">Nucleotide-binding</keyword>
<dbReference type="EMBL" id="LNXU01000002">
    <property type="protein sequence ID" value="KTC77255.1"/>
    <property type="molecule type" value="Genomic_DNA"/>
</dbReference>
<dbReference type="InterPro" id="IPR000719">
    <property type="entry name" value="Prot_kinase_dom"/>
</dbReference>
<comment type="caution">
    <text evidence="4">The sequence shown here is derived from an EMBL/GenBank/DDBJ whole genome shotgun (WGS) entry which is preliminary data.</text>
</comment>
<dbReference type="RefSeq" id="WP_160116267.1">
    <property type="nucleotide sequence ID" value="NZ_CAAAIY010000025.1"/>
</dbReference>
<keyword evidence="4" id="KW-0418">Kinase</keyword>
<protein>
    <submittedName>
        <fullName evidence="4">Protein kinase</fullName>
    </submittedName>
</protein>
<dbReference type="Pfam" id="PF00069">
    <property type="entry name" value="Pkinase"/>
    <property type="match status" value="1"/>
</dbReference>
<evidence type="ECO:0000313" key="5">
    <source>
        <dbReference type="Proteomes" id="UP000054695"/>
    </source>
</evidence>
<dbReference type="PROSITE" id="PS00107">
    <property type="entry name" value="PROTEIN_KINASE_ATP"/>
    <property type="match status" value="1"/>
</dbReference>